<keyword evidence="2" id="KW-1185">Reference proteome</keyword>
<protein>
    <submittedName>
        <fullName evidence="1">GIY-YIG nuclease family protein</fullName>
    </submittedName>
</protein>
<evidence type="ECO:0000313" key="1">
    <source>
        <dbReference type="EMBL" id="MDN7024813.1"/>
    </source>
</evidence>
<evidence type="ECO:0000313" key="2">
    <source>
        <dbReference type="Proteomes" id="UP001168338"/>
    </source>
</evidence>
<dbReference type="PANTHER" id="PTHR37460">
    <property type="entry name" value="ENDONUCLEASE III"/>
    <property type="match status" value="1"/>
</dbReference>
<dbReference type="EMBL" id="VCYH01000004">
    <property type="protein sequence ID" value="MDN7024813.1"/>
    <property type="molecule type" value="Genomic_DNA"/>
</dbReference>
<comment type="caution">
    <text evidence="1">The sequence shown here is derived from an EMBL/GenBank/DDBJ whole genome shotgun (WGS) entry which is preliminary data.</text>
</comment>
<organism evidence="1 2">
    <name type="scientific">Methanoculleus frigidifontis</name>
    <dbReference type="NCBI Taxonomy" id="2584085"/>
    <lineage>
        <taxon>Archaea</taxon>
        <taxon>Methanobacteriati</taxon>
        <taxon>Methanobacteriota</taxon>
        <taxon>Stenosarchaea group</taxon>
        <taxon>Methanomicrobia</taxon>
        <taxon>Methanomicrobiales</taxon>
        <taxon>Methanomicrobiaceae</taxon>
        <taxon>Methanoculleus</taxon>
    </lineage>
</organism>
<name>A0ABT8MA53_9EURY</name>
<accession>A0ABT8MA53</accession>
<reference evidence="1" key="1">
    <citation type="submission" date="2019-05" db="EMBL/GenBank/DDBJ databases">
        <title>Methanoculleus sp. FWC-SCC1, a methanogenic archaeon isolated from deep marine cold seep.</title>
        <authorList>
            <person name="Chen Y.-W."/>
            <person name="Chen S.-C."/>
            <person name="Teng N.-H."/>
            <person name="Lai M.-C."/>
        </authorList>
    </citation>
    <scope>NUCLEOTIDE SEQUENCE</scope>
    <source>
        <strain evidence="1">FWC-SCC1</strain>
    </source>
</reference>
<gene>
    <name evidence="1" type="ORF">FGU65_07925</name>
</gene>
<sequence>MDKGIYCLVFTNSLREIRVGSLGARAFAGGWHVYVGSALGSGGLARAERHIRLACRRDRPPRWHVDYLLLDPGFSLTAVVSAPTGMPLECGLARAVGGEAVPGFGCSDCACTSHLFYRPECPTEELVAAFCSLGLHADIKTIKNESDKDTV</sequence>
<dbReference type="PANTHER" id="PTHR37460:SF1">
    <property type="entry name" value="ENDONUCLEASE III"/>
    <property type="match status" value="1"/>
</dbReference>
<dbReference type="Proteomes" id="UP001168338">
    <property type="component" value="Unassembled WGS sequence"/>
</dbReference>
<proteinExistence type="predicted"/>
<dbReference type="RefSeq" id="WP_301663928.1">
    <property type="nucleotide sequence ID" value="NZ_VCYH01000004.1"/>
</dbReference>
<dbReference type="InterPro" id="IPR002837">
    <property type="entry name" value="DUF123"/>
</dbReference>
<dbReference type="Pfam" id="PF01986">
    <property type="entry name" value="DUF123"/>
    <property type="match status" value="1"/>
</dbReference>
<dbReference type="CDD" id="cd10441">
    <property type="entry name" value="GIY-YIG_COG1833"/>
    <property type="match status" value="1"/>
</dbReference>